<reference evidence="6 7" key="1">
    <citation type="submission" date="2020-10" db="EMBL/GenBank/DDBJ databases">
        <title>Trueperella pecoris sp. nov. isolated from bovine and porcine specimens.</title>
        <authorList>
            <person name="Schoenecker L."/>
            <person name="Schnydrig P."/>
            <person name="Brodard I."/>
            <person name="Thomann A."/>
            <person name="Hemphill A."/>
            <person name="Rodriguez-Campos S."/>
            <person name="Perreten V."/>
            <person name="Jores J."/>
            <person name="Kittl S."/>
        </authorList>
    </citation>
    <scope>NUCLEOTIDE SEQUENCE [LARGE SCALE GENOMIC DNA]</scope>
    <source>
        <strain evidence="6 7">19OD0592</strain>
    </source>
</reference>
<evidence type="ECO:0000259" key="5">
    <source>
        <dbReference type="SMART" id="SM00507"/>
    </source>
</evidence>
<comment type="similarity">
    <text evidence="3">Belongs to the HNH nuclease family.</text>
</comment>
<protein>
    <recommendedName>
        <fullName evidence="4">Putative HNH nuclease YajD</fullName>
    </recommendedName>
</protein>
<dbReference type="GO" id="GO:0004519">
    <property type="term" value="F:endonuclease activity"/>
    <property type="evidence" value="ECO:0007669"/>
    <property type="project" value="UniProtKB-KW"/>
</dbReference>
<dbReference type="GO" id="GO:0016787">
    <property type="term" value="F:hydrolase activity"/>
    <property type="evidence" value="ECO:0007669"/>
    <property type="project" value="UniProtKB-KW"/>
</dbReference>
<organism evidence="6 7">
    <name type="scientific">Trueperella pecoris</name>
    <dbReference type="NCBI Taxonomy" id="2733571"/>
    <lineage>
        <taxon>Bacteria</taxon>
        <taxon>Bacillati</taxon>
        <taxon>Actinomycetota</taxon>
        <taxon>Actinomycetes</taxon>
        <taxon>Actinomycetales</taxon>
        <taxon>Actinomycetaceae</taxon>
        <taxon>Trueperella</taxon>
    </lineage>
</organism>
<keyword evidence="1" id="KW-0540">Nuclease</keyword>
<dbReference type="PANTHER" id="PTHR41286">
    <property type="entry name" value="HNH NUCLEASE YAJD-RELATED"/>
    <property type="match status" value="1"/>
</dbReference>
<evidence type="ECO:0000313" key="6">
    <source>
        <dbReference type="EMBL" id="QOR46914.1"/>
    </source>
</evidence>
<evidence type="ECO:0000256" key="1">
    <source>
        <dbReference type="ARBA" id="ARBA00022722"/>
    </source>
</evidence>
<dbReference type="GO" id="GO:0005829">
    <property type="term" value="C:cytosol"/>
    <property type="evidence" value="ECO:0007669"/>
    <property type="project" value="TreeGrafter"/>
</dbReference>
<dbReference type="GO" id="GO:0008270">
    <property type="term" value="F:zinc ion binding"/>
    <property type="evidence" value="ECO:0007669"/>
    <property type="project" value="InterPro"/>
</dbReference>
<name>A0A7M1QZL1_9ACTO</name>
<evidence type="ECO:0000256" key="3">
    <source>
        <dbReference type="ARBA" id="ARBA00038412"/>
    </source>
</evidence>
<keyword evidence="6" id="KW-0255">Endonuclease</keyword>
<evidence type="ECO:0000313" key="7">
    <source>
        <dbReference type="Proteomes" id="UP000594961"/>
    </source>
</evidence>
<gene>
    <name evidence="6" type="ORF">INS90_06370</name>
</gene>
<dbReference type="EMBL" id="CP063212">
    <property type="protein sequence ID" value="QOR46914.1"/>
    <property type="molecule type" value="Genomic_DNA"/>
</dbReference>
<dbReference type="AlphaFoldDB" id="A0A7M1QZL1"/>
<dbReference type="PANTHER" id="PTHR41286:SF1">
    <property type="entry name" value="HNH NUCLEASE YAJD-RELATED"/>
    <property type="match status" value="1"/>
</dbReference>
<dbReference type="Proteomes" id="UP000594961">
    <property type="component" value="Chromosome"/>
</dbReference>
<dbReference type="RefSeq" id="WP_197552009.1">
    <property type="nucleotide sequence ID" value="NZ_CP063212.1"/>
</dbReference>
<evidence type="ECO:0000256" key="4">
    <source>
        <dbReference type="ARBA" id="ARBA00040194"/>
    </source>
</evidence>
<keyword evidence="2" id="KW-0378">Hydrolase</keyword>
<proteinExistence type="inferred from homology"/>
<dbReference type="SMART" id="SM00507">
    <property type="entry name" value="HNHc"/>
    <property type="match status" value="1"/>
</dbReference>
<sequence>MPRKPKRPCSQPGCPELTDHRFCKTHTKAEDQRYRTYQRDPAINKRYDHRWRKIRNAYIQAHPLCERCQTLGRVTPAQEVDHIIPLERGGTHDVANLQALCKPCHSSKTAREDDRWRQTTRVYSYGS</sequence>
<dbReference type="Pfam" id="PF01844">
    <property type="entry name" value="HNH"/>
    <property type="match status" value="1"/>
</dbReference>
<evidence type="ECO:0000256" key="2">
    <source>
        <dbReference type="ARBA" id="ARBA00022801"/>
    </source>
</evidence>
<dbReference type="InterPro" id="IPR003615">
    <property type="entry name" value="HNH_nuc"/>
</dbReference>
<feature type="domain" description="HNH nuclease" evidence="5">
    <location>
        <begin position="53"/>
        <end position="106"/>
    </location>
</feature>
<dbReference type="CDD" id="cd00085">
    <property type="entry name" value="HNHc"/>
    <property type="match status" value="1"/>
</dbReference>
<dbReference type="InterPro" id="IPR002711">
    <property type="entry name" value="HNH"/>
</dbReference>
<accession>A0A7M1QZL1</accession>
<dbReference type="Gene3D" id="1.10.30.50">
    <property type="match status" value="1"/>
</dbReference>
<dbReference type="GO" id="GO:0003676">
    <property type="term" value="F:nucleic acid binding"/>
    <property type="evidence" value="ECO:0007669"/>
    <property type="project" value="InterPro"/>
</dbReference>